<name>A0A382B9B2_9ZZZZ</name>
<dbReference type="AlphaFoldDB" id="A0A382B9B2"/>
<organism evidence="2">
    <name type="scientific">marine metagenome</name>
    <dbReference type="NCBI Taxonomy" id="408172"/>
    <lineage>
        <taxon>unclassified sequences</taxon>
        <taxon>metagenomes</taxon>
        <taxon>ecological metagenomes</taxon>
    </lineage>
</organism>
<dbReference type="GO" id="GO:0005829">
    <property type="term" value="C:cytosol"/>
    <property type="evidence" value="ECO:0007669"/>
    <property type="project" value="TreeGrafter"/>
</dbReference>
<dbReference type="InterPro" id="IPR046363">
    <property type="entry name" value="MS_N_TIM-barrel_dom"/>
</dbReference>
<dbReference type="EMBL" id="UINC01028588">
    <property type="protein sequence ID" value="SVB09827.1"/>
    <property type="molecule type" value="Genomic_DNA"/>
</dbReference>
<dbReference type="InterPro" id="IPR048356">
    <property type="entry name" value="MS_N"/>
</dbReference>
<dbReference type="InterPro" id="IPR006253">
    <property type="entry name" value="Malate_synthG"/>
</dbReference>
<dbReference type="GO" id="GO:0004474">
    <property type="term" value="F:malate synthase activity"/>
    <property type="evidence" value="ECO:0007669"/>
    <property type="project" value="InterPro"/>
</dbReference>
<feature type="domain" description="Malate synthase N-terminal" evidence="1">
    <location>
        <begin position="23"/>
        <end position="71"/>
    </location>
</feature>
<dbReference type="InterPro" id="IPR011076">
    <property type="entry name" value="Malate_synth_sf"/>
</dbReference>
<dbReference type="PANTHER" id="PTHR42739:SF1">
    <property type="entry name" value="MALATE SYNTHASE G"/>
    <property type="match status" value="1"/>
</dbReference>
<dbReference type="GO" id="GO:0006097">
    <property type="term" value="P:glyoxylate cycle"/>
    <property type="evidence" value="ECO:0007669"/>
    <property type="project" value="InterPro"/>
</dbReference>
<dbReference type="GO" id="GO:0000287">
    <property type="term" value="F:magnesium ion binding"/>
    <property type="evidence" value="ECO:0007669"/>
    <property type="project" value="TreeGrafter"/>
</dbReference>
<dbReference type="GO" id="GO:0009436">
    <property type="term" value="P:glyoxylate catabolic process"/>
    <property type="evidence" value="ECO:0007669"/>
    <property type="project" value="TreeGrafter"/>
</dbReference>
<protein>
    <recommendedName>
        <fullName evidence="1">Malate synthase N-terminal domain-containing protein</fullName>
    </recommendedName>
</protein>
<dbReference type="Gene3D" id="3.20.20.360">
    <property type="entry name" value="Malate synthase, domain 3"/>
    <property type="match status" value="1"/>
</dbReference>
<dbReference type="PANTHER" id="PTHR42739">
    <property type="entry name" value="MALATE SYNTHASE G"/>
    <property type="match status" value="1"/>
</dbReference>
<dbReference type="SUPFAM" id="SSF51645">
    <property type="entry name" value="Malate synthase G"/>
    <property type="match status" value="1"/>
</dbReference>
<evidence type="ECO:0000259" key="1">
    <source>
        <dbReference type="Pfam" id="PF20656"/>
    </source>
</evidence>
<gene>
    <name evidence="2" type="ORF">METZ01_LOCUS162681</name>
</gene>
<accession>A0A382B9B2</accession>
<reference evidence="2" key="1">
    <citation type="submission" date="2018-05" db="EMBL/GenBank/DDBJ databases">
        <authorList>
            <person name="Lanie J.A."/>
            <person name="Ng W.-L."/>
            <person name="Kazmierczak K.M."/>
            <person name="Andrzejewski T.M."/>
            <person name="Davidsen T.M."/>
            <person name="Wayne K.J."/>
            <person name="Tettelin H."/>
            <person name="Glass J.I."/>
            <person name="Rusch D."/>
            <person name="Podicherti R."/>
            <person name="Tsui H.-C.T."/>
            <person name="Winkler M.E."/>
        </authorList>
    </citation>
    <scope>NUCLEOTIDE SEQUENCE</scope>
</reference>
<dbReference type="Pfam" id="PF20656">
    <property type="entry name" value="MS_N"/>
    <property type="match status" value="1"/>
</dbReference>
<evidence type="ECO:0000313" key="2">
    <source>
        <dbReference type="EMBL" id="SVB09827.1"/>
    </source>
</evidence>
<feature type="non-terminal residue" evidence="2">
    <location>
        <position position="92"/>
    </location>
</feature>
<proteinExistence type="predicted"/>
<sequence>MTERVTRSGLQVALVLNDLLENDIAPGTGISPAHFWAELAEIVKDFVPRNRELLAKRDALQEQLDTWHQERAGQQIETVDYTRFLQDIGYVI</sequence>